<organism evidence="1 2">
    <name type="scientific">Streptomyces omiyaensis</name>
    <dbReference type="NCBI Taxonomy" id="68247"/>
    <lineage>
        <taxon>Bacteria</taxon>
        <taxon>Bacillati</taxon>
        <taxon>Actinomycetota</taxon>
        <taxon>Actinomycetes</taxon>
        <taxon>Kitasatosporales</taxon>
        <taxon>Streptomycetaceae</taxon>
        <taxon>Streptomyces</taxon>
    </lineage>
</organism>
<dbReference type="EMBL" id="JBICZW010000016">
    <property type="protein sequence ID" value="MFG3191918.1"/>
    <property type="molecule type" value="Genomic_DNA"/>
</dbReference>
<proteinExistence type="predicted"/>
<dbReference type="Gene3D" id="3.20.20.70">
    <property type="entry name" value="Aldolase class I"/>
    <property type="match status" value="1"/>
</dbReference>
<protein>
    <submittedName>
        <fullName evidence="1">Uncharacterized protein</fullName>
    </submittedName>
</protein>
<dbReference type="RefSeq" id="WP_189851835.1">
    <property type="nucleotide sequence ID" value="NZ_BMVV01000019.1"/>
</dbReference>
<evidence type="ECO:0000313" key="2">
    <source>
        <dbReference type="Proteomes" id="UP001604282"/>
    </source>
</evidence>
<keyword evidence="2" id="KW-1185">Reference proteome</keyword>
<dbReference type="SUPFAM" id="SSF51395">
    <property type="entry name" value="FMN-linked oxidoreductases"/>
    <property type="match status" value="1"/>
</dbReference>
<comment type="caution">
    <text evidence="1">The sequence shown here is derived from an EMBL/GenBank/DDBJ whole genome shotgun (WGS) entry which is preliminary data.</text>
</comment>
<sequence>MSVAPSPGRPFPADPDAVERLRTGAPLNPLRDGGLVCTGGAEGYADRPAPAGPAAVPA</sequence>
<evidence type="ECO:0000313" key="1">
    <source>
        <dbReference type="EMBL" id="MFG3191918.1"/>
    </source>
</evidence>
<name>A0ABW7BXQ0_9ACTN</name>
<accession>A0ABW7BXQ0</accession>
<reference evidence="1 2" key="1">
    <citation type="submission" date="2024-10" db="EMBL/GenBank/DDBJ databases">
        <title>The Natural Products Discovery Center: Release of the First 8490 Sequenced Strains for Exploring Actinobacteria Biosynthetic Diversity.</title>
        <authorList>
            <person name="Kalkreuter E."/>
            <person name="Kautsar S.A."/>
            <person name="Yang D."/>
            <person name="Bader C.D."/>
            <person name="Teijaro C.N."/>
            <person name="Fluegel L."/>
            <person name="Davis C.M."/>
            <person name="Simpson J.R."/>
            <person name="Lauterbach L."/>
            <person name="Steele A.D."/>
            <person name="Gui C."/>
            <person name="Meng S."/>
            <person name="Li G."/>
            <person name="Viehrig K."/>
            <person name="Ye F."/>
            <person name="Su P."/>
            <person name="Kiefer A.F."/>
            <person name="Nichols A."/>
            <person name="Cepeda A.J."/>
            <person name="Yan W."/>
            <person name="Fan B."/>
            <person name="Jiang Y."/>
            <person name="Adhikari A."/>
            <person name="Zheng C.-J."/>
            <person name="Schuster L."/>
            <person name="Cowan T.M."/>
            <person name="Smanski M.J."/>
            <person name="Chevrette M.G."/>
            <person name="De Carvalho L.P.S."/>
            <person name="Shen B."/>
        </authorList>
    </citation>
    <scope>NUCLEOTIDE SEQUENCE [LARGE SCALE GENOMIC DNA]</scope>
    <source>
        <strain evidence="1 2">NPDC048229</strain>
    </source>
</reference>
<dbReference type="Proteomes" id="UP001604282">
    <property type="component" value="Unassembled WGS sequence"/>
</dbReference>
<gene>
    <name evidence="1" type="ORF">ACGFYS_23590</name>
</gene>
<dbReference type="InterPro" id="IPR013785">
    <property type="entry name" value="Aldolase_TIM"/>
</dbReference>